<keyword evidence="2" id="KW-0418">Kinase</keyword>
<protein>
    <submittedName>
        <fullName evidence="2">Kinase-like domain-containing protein</fullName>
    </submittedName>
</protein>
<gene>
    <name evidence="2" type="ORF">RCL2_001230800</name>
    <name evidence="1" type="ORF">RclHR1_04030001</name>
</gene>
<dbReference type="Gene3D" id="1.10.510.10">
    <property type="entry name" value="Transferase(Phosphotransferase) domain 1"/>
    <property type="match status" value="1"/>
</dbReference>
<keyword evidence="3" id="KW-1185">Reference proteome</keyword>
<dbReference type="OrthoDB" id="10261027at2759"/>
<accession>A0A2Z6REG7</accession>
<proteinExistence type="predicted"/>
<dbReference type="InterPro" id="IPR011009">
    <property type="entry name" value="Kinase-like_dom_sf"/>
</dbReference>
<dbReference type="AlphaFoldDB" id="A0A2Z6REG7"/>
<organism evidence="1 3">
    <name type="scientific">Rhizophagus clarus</name>
    <dbReference type="NCBI Taxonomy" id="94130"/>
    <lineage>
        <taxon>Eukaryota</taxon>
        <taxon>Fungi</taxon>
        <taxon>Fungi incertae sedis</taxon>
        <taxon>Mucoromycota</taxon>
        <taxon>Glomeromycotina</taxon>
        <taxon>Glomeromycetes</taxon>
        <taxon>Glomerales</taxon>
        <taxon>Glomeraceae</taxon>
        <taxon>Rhizophagus</taxon>
    </lineage>
</organism>
<dbReference type="Proteomes" id="UP000247702">
    <property type="component" value="Unassembled WGS sequence"/>
</dbReference>
<dbReference type="GO" id="GO:0016301">
    <property type="term" value="F:kinase activity"/>
    <property type="evidence" value="ECO:0007669"/>
    <property type="project" value="UniProtKB-KW"/>
</dbReference>
<evidence type="ECO:0000313" key="3">
    <source>
        <dbReference type="Proteomes" id="UP000247702"/>
    </source>
</evidence>
<name>A0A2Z6REG7_9GLOM</name>
<dbReference type="EMBL" id="BEXD01003369">
    <property type="protein sequence ID" value="GBC01006.1"/>
    <property type="molecule type" value="Genomic_DNA"/>
</dbReference>
<reference evidence="1 3" key="1">
    <citation type="submission" date="2017-11" db="EMBL/GenBank/DDBJ databases">
        <title>The genome of Rhizophagus clarus HR1 reveals common genetic basis of auxotrophy among arbuscular mycorrhizal fungi.</title>
        <authorList>
            <person name="Kobayashi Y."/>
        </authorList>
    </citation>
    <scope>NUCLEOTIDE SEQUENCE [LARGE SCALE GENOMIC DNA]</scope>
    <source>
        <strain evidence="1 3">HR1</strain>
    </source>
</reference>
<dbReference type="Proteomes" id="UP000615446">
    <property type="component" value="Unassembled WGS sequence"/>
</dbReference>
<keyword evidence="2" id="KW-0808">Transferase</keyword>
<reference evidence="2" key="2">
    <citation type="submission" date="2019-10" db="EMBL/GenBank/DDBJ databases">
        <title>Conservation and host-specific expression of non-tandemly repeated heterogenous ribosome RNA gene in arbuscular mycorrhizal fungi.</title>
        <authorList>
            <person name="Maeda T."/>
            <person name="Kobayashi Y."/>
            <person name="Nakagawa T."/>
            <person name="Ezawa T."/>
            <person name="Yamaguchi K."/>
            <person name="Bino T."/>
            <person name="Nishimoto Y."/>
            <person name="Shigenobu S."/>
            <person name="Kawaguchi M."/>
        </authorList>
    </citation>
    <scope>NUCLEOTIDE SEQUENCE</scope>
    <source>
        <strain evidence="2">HR1</strain>
    </source>
</reference>
<evidence type="ECO:0000313" key="1">
    <source>
        <dbReference type="EMBL" id="GBC01006.1"/>
    </source>
</evidence>
<evidence type="ECO:0000313" key="2">
    <source>
        <dbReference type="EMBL" id="GES85223.1"/>
    </source>
</evidence>
<dbReference type="EMBL" id="BLAL01000089">
    <property type="protein sequence ID" value="GES85223.1"/>
    <property type="molecule type" value="Genomic_DNA"/>
</dbReference>
<dbReference type="SUPFAM" id="SSF56112">
    <property type="entry name" value="Protein kinase-like (PK-like)"/>
    <property type="match status" value="1"/>
</dbReference>
<sequence>MIGNTYADGRTLRDYLRNDTTTFKWKDQLKFAKEIASGILWLHDNREFYTGIFAPLIADFGCSRLHGSIINKKENACGVIPYMDPKMLGIIQCWKHDPDKRPDIYTVISELNLINPENNNVSTIITSQGK</sequence>
<comment type="caution">
    <text evidence="1">The sequence shown here is derived from an EMBL/GenBank/DDBJ whole genome shotgun (WGS) entry which is preliminary data.</text>
</comment>